<dbReference type="RefSeq" id="WP_319614127.1">
    <property type="nucleotide sequence ID" value="NZ_JAWXYB010000018.1"/>
</dbReference>
<name>A0AAW9DRE2_ACIAO</name>
<dbReference type="AlphaFoldDB" id="A0AAW9DRE2"/>
<dbReference type="PANTHER" id="PTHR43792">
    <property type="entry name" value="GNAT FAMILY, PUTATIVE (AFU_ORTHOLOGUE AFUA_3G00765)-RELATED-RELATED"/>
    <property type="match status" value="1"/>
</dbReference>
<dbReference type="InterPro" id="IPR000182">
    <property type="entry name" value="GNAT_dom"/>
</dbReference>
<evidence type="ECO:0000259" key="1">
    <source>
        <dbReference type="PROSITE" id="PS51186"/>
    </source>
</evidence>
<dbReference type="Gene3D" id="3.40.630.30">
    <property type="match status" value="1"/>
</dbReference>
<reference evidence="2 3" key="1">
    <citation type="submission" date="2023-11" db="EMBL/GenBank/DDBJ databases">
        <title>MicrobeMod: A computational toolkit for identifying prokaryotic methylation and restriction-modification with nanopore sequencing.</title>
        <authorList>
            <person name="Crits-Christoph A."/>
            <person name="Kang S.C."/>
            <person name="Lee H."/>
            <person name="Ostrov N."/>
        </authorList>
    </citation>
    <scope>NUCLEOTIDE SEQUENCE [LARGE SCALE GENOMIC DNA]</scope>
    <source>
        <strain evidence="2 3">DSMZ 700</strain>
    </source>
</reference>
<protein>
    <submittedName>
        <fullName evidence="2">GNAT family N-acetyltransferase</fullName>
    </submittedName>
</protein>
<evidence type="ECO:0000313" key="2">
    <source>
        <dbReference type="EMBL" id="MDX5931201.1"/>
    </source>
</evidence>
<evidence type="ECO:0000313" key="3">
    <source>
        <dbReference type="Proteomes" id="UP001279553"/>
    </source>
</evidence>
<accession>A0AAW9DRE2</accession>
<dbReference type="InterPro" id="IPR016181">
    <property type="entry name" value="Acyl_CoA_acyltransferase"/>
</dbReference>
<dbReference type="GO" id="GO:0016747">
    <property type="term" value="F:acyltransferase activity, transferring groups other than amino-acyl groups"/>
    <property type="evidence" value="ECO:0007669"/>
    <property type="project" value="InterPro"/>
</dbReference>
<dbReference type="Pfam" id="PF13302">
    <property type="entry name" value="Acetyltransf_3"/>
    <property type="match status" value="1"/>
</dbReference>
<dbReference type="Proteomes" id="UP001279553">
    <property type="component" value="Unassembled WGS sequence"/>
</dbReference>
<dbReference type="PANTHER" id="PTHR43792:SF1">
    <property type="entry name" value="N-ACETYLTRANSFERASE DOMAIN-CONTAINING PROTEIN"/>
    <property type="match status" value="1"/>
</dbReference>
<organism evidence="2 3">
    <name type="scientific">Acidiphilium acidophilum</name>
    <name type="common">Thiobacillus acidophilus</name>
    <dbReference type="NCBI Taxonomy" id="76588"/>
    <lineage>
        <taxon>Bacteria</taxon>
        <taxon>Pseudomonadati</taxon>
        <taxon>Pseudomonadota</taxon>
        <taxon>Alphaproteobacteria</taxon>
        <taxon>Acetobacterales</taxon>
        <taxon>Acidocellaceae</taxon>
        <taxon>Acidiphilium</taxon>
    </lineage>
</organism>
<feature type="domain" description="N-acetyltransferase" evidence="1">
    <location>
        <begin position="17"/>
        <end position="183"/>
    </location>
</feature>
<dbReference type="PROSITE" id="PS51186">
    <property type="entry name" value="GNAT"/>
    <property type="match status" value="1"/>
</dbReference>
<keyword evidence="3" id="KW-1185">Reference proteome</keyword>
<comment type="caution">
    <text evidence="2">The sequence shown here is derived from an EMBL/GenBank/DDBJ whole genome shotgun (WGS) entry which is preliminary data.</text>
</comment>
<gene>
    <name evidence="2" type="ORF">SIL87_10530</name>
</gene>
<proteinExistence type="predicted"/>
<dbReference type="EMBL" id="JAWXYB010000018">
    <property type="protein sequence ID" value="MDX5931201.1"/>
    <property type="molecule type" value="Genomic_DNA"/>
</dbReference>
<sequence>MRLPADFQATIIRTARLRLRPWLDRDREAFAAMHADPDVMVDEAKLLSREESDRKLDRYSACFEQYGFCRWCVETLDGQFIGYTGIMRASDRHPLGPHDDIGWRLTRAAWGFGYATEAAKASLDDAFLRVGLTEVLAYTAPDNIRSQGVMARLGLQRDPARDFVAAYDGTNKWQGLVWVSRHAA</sequence>
<dbReference type="SUPFAM" id="SSF55729">
    <property type="entry name" value="Acyl-CoA N-acyltransferases (Nat)"/>
    <property type="match status" value="1"/>
</dbReference>
<dbReference type="InterPro" id="IPR051531">
    <property type="entry name" value="N-acetyltransferase"/>
</dbReference>